<comment type="caution">
    <text evidence="1">The sequence shown here is derived from an EMBL/GenBank/DDBJ whole genome shotgun (WGS) entry which is preliminary data.</text>
</comment>
<dbReference type="PROSITE" id="PS51257">
    <property type="entry name" value="PROKAR_LIPOPROTEIN"/>
    <property type="match status" value="1"/>
</dbReference>
<protein>
    <recommendedName>
        <fullName evidence="2">Lipoprotein</fullName>
    </recommendedName>
</protein>
<accession>A0A0F9T1C2</accession>
<organism evidence="1">
    <name type="scientific">marine sediment metagenome</name>
    <dbReference type="NCBI Taxonomy" id="412755"/>
    <lineage>
        <taxon>unclassified sequences</taxon>
        <taxon>metagenomes</taxon>
        <taxon>ecological metagenomes</taxon>
    </lineage>
</organism>
<dbReference type="EMBL" id="LAZR01001555">
    <property type="protein sequence ID" value="KKN42821.1"/>
    <property type="molecule type" value="Genomic_DNA"/>
</dbReference>
<name>A0A0F9T1C2_9ZZZZ</name>
<proteinExistence type="predicted"/>
<evidence type="ECO:0008006" key="2">
    <source>
        <dbReference type="Google" id="ProtNLM"/>
    </source>
</evidence>
<gene>
    <name evidence="1" type="ORF">LCGC14_0709530</name>
</gene>
<dbReference type="AlphaFoldDB" id="A0A0F9T1C2"/>
<evidence type="ECO:0000313" key="1">
    <source>
        <dbReference type="EMBL" id="KKN42821.1"/>
    </source>
</evidence>
<reference evidence="1" key="1">
    <citation type="journal article" date="2015" name="Nature">
        <title>Complex archaea that bridge the gap between prokaryotes and eukaryotes.</title>
        <authorList>
            <person name="Spang A."/>
            <person name="Saw J.H."/>
            <person name="Jorgensen S.L."/>
            <person name="Zaremba-Niedzwiedzka K."/>
            <person name="Martijn J."/>
            <person name="Lind A.E."/>
            <person name="van Eijk R."/>
            <person name="Schleper C."/>
            <person name="Guy L."/>
            <person name="Ettema T.J."/>
        </authorList>
    </citation>
    <scope>NUCLEOTIDE SEQUENCE</scope>
</reference>
<sequence>MTLSLQRIFLVVVLLISLAGCKATTQKSNDKVIAMAKVQHKCDQVHIVKEGSDWKVLDVCGTKRYYQYEIWCSECSPMWRELDTTQRRNR</sequence>